<gene>
    <name evidence="1" type="ORF">GCM10025791_07120</name>
</gene>
<dbReference type="SUPFAM" id="SSF53822">
    <property type="entry name" value="Periplasmic binding protein-like I"/>
    <property type="match status" value="1"/>
</dbReference>
<comment type="caution">
    <text evidence="1">The sequence shown here is derived from an EMBL/GenBank/DDBJ whole genome shotgun (WGS) entry which is preliminary data.</text>
</comment>
<accession>A0AAV3TY01</accession>
<dbReference type="PANTHER" id="PTHR30483">
    <property type="entry name" value="LEUCINE-SPECIFIC-BINDING PROTEIN"/>
    <property type="match status" value="1"/>
</dbReference>
<keyword evidence="2" id="KW-1185">Reference proteome</keyword>
<dbReference type="PANTHER" id="PTHR30483:SF6">
    <property type="entry name" value="PERIPLASMIC BINDING PROTEIN OF ABC TRANSPORTER FOR NATURAL AMINO ACIDS"/>
    <property type="match status" value="1"/>
</dbReference>
<organism evidence="1 2">
    <name type="scientific">Halioxenophilus aromaticivorans</name>
    <dbReference type="NCBI Taxonomy" id="1306992"/>
    <lineage>
        <taxon>Bacteria</taxon>
        <taxon>Pseudomonadati</taxon>
        <taxon>Pseudomonadota</taxon>
        <taxon>Gammaproteobacteria</taxon>
        <taxon>Alteromonadales</taxon>
        <taxon>Alteromonadaceae</taxon>
        <taxon>Halioxenophilus</taxon>
    </lineage>
</organism>
<proteinExistence type="predicted"/>
<dbReference type="InterPro" id="IPR022478">
    <property type="entry name" value="ABC_transptr_sub-bd_PQQ"/>
</dbReference>
<dbReference type="Proteomes" id="UP001409585">
    <property type="component" value="Unassembled WGS sequence"/>
</dbReference>
<evidence type="ECO:0000313" key="1">
    <source>
        <dbReference type="EMBL" id="GAA4933097.1"/>
    </source>
</evidence>
<dbReference type="NCBIfam" id="TIGR03863">
    <property type="entry name" value="PQQ_ABC_bind"/>
    <property type="match status" value="1"/>
</dbReference>
<dbReference type="EMBL" id="BAABLX010000007">
    <property type="protein sequence ID" value="GAA4933097.1"/>
    <property type="molecule type" value="Genomic_DNA"/>
</dbReference>
<reference evidence="2" key="1">
    <citation type="journal article" date="2019" name="Int. J. Syst. Evol. Microbiol.">
        <title>The Global Catalogue of Microorganisms (GCM) 10K type strain sequencing project: providing services to taxonomists for standard genome sequencing and annotation.</title>
        <authorList>
            <consortium name="The Broad Institute Genomics Platform"/>
            <consortium name="The Broad Institute Genome Sequencing Center for Infectious Disease"/>
            <person name="Wu L."/>
            <person name="Ma J."/>
        </authorList>
    </citation>
    <scope>NUCLEOTIDE SEQUENCE [LARGE SCALE GENOMIC DNA]</scope>
    <source>
        <strain evidence="2">JCM 19134</strain>
    </source>
</reference>
<evidence type="ECO:0000313" key="2">
    <source>
        <dbReference type="Proteomes" id="UP001409585"/>
    </source>
</evidence>
<dbReference type="InterPro" id="IPR051010">
    <property type="entry name" value="BCAA_transport"/>
</dbReference>
<dbReference type="CDD" id="cd06268">
    <property type="entry name" value="PBP1_ABC_transporter_LIVBP-like"/>
    <property type="match status" value="1"/>
</dbReference>
<dbReference type="Gene3D" id="3.40.50.2300">
    <property type="match status" value="2"/>
</dbReference>
<sequence length="409" mass="45758">MTFIRLFNFKAQRNFQHFTFSLPSLLATLCVIMAKPVQALDANILYLQQNRPEQALLSNIFNEPADSGLPGAQLAIEDNSTTGRFLQHHYKLTHNQSPTAEPLVAAAVEWVQNGEGLIVANVASDTLLQLANHPALRAKAVIINTGSGDDSLRHQQCTTGLLHTAASRAMLADALAQLLVSKRWQKWFLMRGQRPEDSLFASAMKRAAKRFGASIVEDKTWSFNTDLRRVAQQEIPTFTRARAYDVVVVADELGDVGEYVPYNTWLPRPVAGTQGLTPTAWHRVVEQWGAIQLQNRFEDLAQRAMNGTDYATWLAVRVIGEAVTRTNTTAATDIYKYILSPEFEVAAFKGRKMNFRSWNGQMRQPIALVHPRALISQSPQEGFLHPHTDLDTLGYDKPEVNCSFKTQLD</sequence>
<dbReference type="InterPro" id="IPR028082">
    <property type="entry name" value="Peripla_BP_I"/>
</dbReference>
<name>A0AAV3TY01_9ALTE</name>
<dbReference type="AlphaFoldDB" id="A0AAV3TY01"/>
<protein>
    <submittedName>
        <fullName evidence="1">ABC transporter substrate-binding protein</fullName>
    </submittedName>
</protein>